<accession>A0A4R5TTU9</accession>
<organism evidence="1 2">
    <name type="scientific">Luteimonas aestuarii</name>
    <dbReference type="NCBI Taxonomy" id="453837"/>
    <lineage>
        <taxon>Bacteria</taxon>
        <taxon>Pseudomonadati</taxon>
        <taxon>Pseudomonadota</taxon>
        <taxon>Gammaproteobacteria</taxon>
        <taxon>Lysobacterales</taxon>
        <taxon>Lysobacteraceae</taxon>
        <taxon>Luteimonas</taxon>
    </lineage>
</organism>
<dbReference type="OrthoDB" id="549777at2"/>
<keyword evidence="2" id="KW-1185">Reference proteome</keyword>
<sequence length="299" mass="33273">MDGRQRDQHCAARERNGGAKAMRQRAGDFVAEAACIMHGGSVAGFPRGINCGDGGTAFRLRGTARAAPCFHPGYSRMGTLTPAFAVPIYTAQMPDCSAVNAQLRQLFLSRENADYVRHDPYPVASQGLFESRFDLFDWPEPCVAKMRDFCLSQLYQLIGEINGYDTQTLQRLHLAQESWFHITRHGGYFGYHNHPMHSWSGVYCVCQEGDEGVDSSGLLTFMNPHPASTMYMDMASLRMKSPYGNGSVALRLQPGQLVLFPSWMLHEVTAFLPKQEGFRITVAFNARFMMVGETPAPGR</sequence>
<protein>
    <recommendedName>
        <fullName evidence="3">Fe2OG dioxygenase domain-containing protein</fullName>
    </recommendedName>
</protein>
<dbReference type="Pfam" id="PF13759">
    <property type="entry name" value="2OG-FeII_Oxy_5"/>
    <property type="match status" value="1"/>
</dbReference>
<dbReference type="Proteomes" id="UP000294796">
    <property type="component" value="Unassembled WGS sequence"/>
</dbReference>
<reference evidence="1 2" key="1">
    <citation type="submission" date="2019-03" db="EMBL/GenBank/DDBJ databases">
        <title>Luteimonas zhaokaii sp.nov., isolated from the rectal contents of Plateau pika in Yushu, Qinghai Province, China.</title>
        <authorList>
            <person name="Zhang G."/>
        </authorList>
    </citation>
    <scope>NUCLEOTIDE SEQUENCE [LARGE SCALE GENOMIC DNA]</scope>
    <source>
        <strain evidence="1 2">B9</strain>
    </source>
</reference>
<proteinExistence type="predicted"/>
<dbReference type="EMBL" id="SMTF01000005">
    <property type="protein sequence ID" value="TDK24444.1"/>
    <property type="molecule type" value="Genomic_DNA"/>
</dbReference>
<dbReference type="Gene3D" id="2.60.120.620">
    <property type="entry name" value="q2cbj1_9rhob like domain"/>
    <property type="match status" value="1"/>
</dbReference>
<dbReference type="InterPro" id="IPR012668">
    <property type="entry name" value="CHP02466"/>
</dbReference>
<dbReference type="AlphaFoldDB" id="A0A4R5TTU9"/>
<gene>
    <name evidence="1" type="ORF">E2F46_09195</name>
</gene>
<evidence type="ECO:0000313" key="2">
    <source>
        <dbReference type="Proteomes" id="UP000294796"/>
    </source>
</evidence>
<comment type="caution">
    <text evidence="1">The sequence shown here is derived from an EMBL/GenBank/DDBJ whole genome shotgun (WGS) entry which is preliminary data.</text>
</comment>
<evidence type="ECO:0000313" key="1">
    <source>
        <dbReference type="EMBL" id="TDK24444.1"/>
    </source>
</evidence>
<name>A0A4R5TTU9_9GAMM</name>
<evidence type="ECO:0008006" key="3">
    <source>
        <dbReference type="Google" id="ProtNLM"/>
    </source>
</evidence>